<feature type="domain" description="AB hydrolase-1" evidence="1">
    <location>
        <begin position="44"/>
        <end position="318"/>
    </location>
</feature>
<sequence length="394" mass="43109">MSPLRVDSLVFECPQNAREAPGERLKMAVKRYSTKPQTSAGLTLLFAHCVGAHKEAWEPAIERIFALAGAGVEEAYAFDWQTHGDSAVLNRQLLDPETRAGRVDGVSVREWAEAIAAFVRSPALQGKRIVAIGHSAGAGAMLLSTKHLPSPPPYQTVIVVEPTAIPGEMFYRELDYRISTMEFVVSATLARRETWKSKDVAFAWMRKRVPWVEWDERAVRAFVDHGLETTPDGQVRIKGDRRHEALCYPDPIPHFEAADLLATTPAVAGRTHFVWAEAENVLVPRDVRDALIVGAASVSGVKGGHLIVQENPDGVAAAIYQSNDTCPWSRNGATQEPTIEGILEANLPCRQTSRTVHVRGRARMTRGFQLCLGVCLGRGASCGQALRIVLCAGF</sequence>
<evidence type="ECO:0000259" key="1">
    <source>
        <dbReference type="Pfam" id="PF12697"/>
    </source>
</evidence>
<evidence type="ECO:0000313" key="2">
    <source>
        <dbReference type="EMBL" id="GAT59144.1"/>
    </source>
</evidence>
<dbReference type="Pfam" id="PF12697">
    <property type="entry name" value="Abhydrolase_6"/>
    <property type="match status" value="1"/>
</dbReference>
<dbReference type="EMBL" id="DF849822">
    <property type="protein sequence ID" value="GAT59144.1"/>
    <property type="molecule type" value="Genomic_DNA"/>
</dbReference>
<gene>
    <name evidence="2" type="ORF">MCHLO_15478</name>
</gene>
<evidence type="ECO:0000313" key="3">
    <source>
        <dbReference type="Proteomes" id="UP000815677"/>
    </source>
</evidence>
<proteinExistence type="predicted"/>
<dbReference type="Gene3D" id="3.40.50.1820">
    <property type="entry name" value="alpha/beta hydrolase"/>
    <property type="match status" value="1"/>
</dbReference>
<organism evidence="2 3">
    <name type="scientific">Mycena chlorophos</name>
    <name type="common">Agaric fungus</name>
    <name type="synonym">Agaricus chlorophos</name>
    <dbReference type="NCBI Taxonomy" id="658473"/>
    <lineage>
        <taxon>Eukaryota</taxon>
        <taxon>Fungi</taxon>
        <taxon>Dikarya</taxon>
        <taxon>Basidiomycota</taxon>
        <taxon>Agaricomycotina</taxon>
        <taxon>Agaricomycetes</taxon>
        <taxon>Agaricomycetidae</taxon>
        <taxon>Agaricales</taxon>
        <taxon>Marasmiineae</taxon>
        <taxon>Mycenaceae</taxon>
        <taxon>Mycena</taxon>
    </lineage>
</organism>
<dbReference type="InterPro" id="IPR029058">
    <property type="entry name" value="AB_hydrolase_fold"/>
</dbReference>
<protein>
    <recommendedName>
        <fullName evidence="1">AB hydrolase-1 domain-containing protein</fullName>
    </recommendedName>
</protein>
<dbReference type="Proteomes" id="UP000815677">
    <property type="component" value="Unassembled WGS sequence"/>
</dbReference>
<name>A0ABQ0M733_MYCCL</name>
<reference evidence="2" key="1">
    <citation type="submission" date="2014-09" db="EMBL/GenBank/DDBJ databases">
        <title>Genome sequence of the luminous mushroom Mycena chlorophos for searching fungal bioluminescence genes.</title>
        <authorList>
            <person name="Tanaka Y."/>
            <person name="Kasuga D."/>
            <person name="Oba Y."/>
            <person name="Hase S."/>
            <person name="Sato K."/>
            <person name="Oba Y."/>
            <person name="Sakakibara Y."/>
        </authorList>
    </citation>
    <scope>NUCLEOTIDE SEQUENCE</scope>
</reference>
<dbReference type="SUPFAM" id="SSF53474">
    <property type="entry name" value="alpha/beta-Hydrolases"/>
    <property type="match status" value="1"/>
</dbReference>
<dbReference type="InterPro" id="IPR000073">
    <property type="entry name" value="AB_hydrolase_1"/>
</dbReference>
<accession>A0ABQ0M733</accession>
<keyword evidence="3" id="KW-1185">Reference proteome</keyword>